<dbReference type="Pfam" id="PF23493">
    <property type="entry name" value="CysS_C"/>
    <property type="match status" value="1"/>
</dbReference>
<feature type="domain" description="tRNA synthetases class I catalytic" evidence="14">
    <location>
        <begin position="16"/>
        <end position="327"/>
    </location>
</feature>
<keyword evidence="6 13" id="KW-0479">Metal-binding</keyword>
<dbReference type="SUPFAM" id="SSF47323">
    <property type="entry name" value="Anticodon-binding domain of a subclass of class I aminoacyl-tRNA synthetases"/>
    <property type="match status" value="1"/>
</dbReference>
<dbReference type="GO" id="GO:0005524">
    <property type="term" value="F:ATP binding"/>
    <property type="evidence" value="ECO:0007669"/>
    <property type="project" value="UniProtKB-UniRule"/>
</dbReference>
<dbReference type="InterPro" id="IPR024909">
    <property type="entry name" value="Cys-tRNA/MSH_ligase"/>
</dbReference>
<organism evidence="16">
    <name type="scientific">Dictyoglomus thermophilum</name>
    <dbReference type="NCBI Taxonomy" id="14"/>
    <lineage>
        <taxon>Bacteria</taxon>
        <taxon>Pseudomonadati</taxon>
        <taxon>Dictyoglomota</taxon>
        <taxon>Dictyoglomia</taxon>
        <taxon>Dictyoglomales</taxon>
        <taxon>Dictyoglomaceae</taxon>
        <taxon>Dictyoglomus</taxon>
    </lineage>
</organism>
<comment type="cofactor">
    <cofactor evidence="13">
        <name>Zn(2+)</name>
        <dbReference type="ChEBI" id="CHEBI:29105"/>
    </cofactor>
    <text evidence="13">Binds 1 zinc ion per subunit.</text>
</comment>
<keyword evidence="7 13" id="KW-0547">Nucleotide-binding</keyword>
<dbReference type="GO" id="GO:0006423">
    <property type="term" value="P:cysteinyl-tRNA aminoacylation"/>
    <property type="evidence" value="ECO:0007669"/>
    <property type="project" value="UniProtKB-UniRule"/>
</dbReference>
<comment type="subunit">
    <text evidence="3 13">Monomer.</text>
</comment>
<comment type="catalytic activity">
    <reaction evidence="12 13">
        <text>tRNA(Cys) + L-cysteine + ATP = L-cysteinyl-tRNA(Cys) + AMP + diphosphate</text>
        <dbReference type="Rhea" id="RHEA:17773"/>
        <dbReference type="Rhea" id="RHEA-COMP:9661"/>
        <dbReference type="Rhea" id="RHEA-COMP:9679"/>
        <dbReference type="ChEBI" id="CHEBI:30616"/>
        <dbReference type="ChEBI" id="CHEBI:33019"/>
        <dbReference type="ChEBI" id="CHEBI:35235"/>
        <dbReference type="ChEBI" id="CHEBI:78442"/>
        <dbReference type="ChEBI" id="CHEBI:78517"/>
        <dbReference type="ChEBI" id="CHEBI:456215"/>
        <dbReference type="EC" id="6.1.1.16"/>
    </reaction>
</comment>
<evidence type="ECO:0000256" key="10">
    <source>
        <dbReference type="ARBA" id="ARBA00022917"/>
    </source>
</evidence>
<feature type="binding site" evidence="13">
    <location>
        <position position="247"/>
    </location>
    <ligand>
        <name>Zn(2+)</name>
        <dbReference type="ChEBI" id="CHEBI:29105"/>
    </ligand>
</feature>
<dbReference type="PANTHER" id="PTHR10890:SF3">
    <property type="entry name" value="CYSTEINE--TRNA LIGASE, CYTOPLASMIC"/>
    <property type="match status" value="1"/>
</dbReference>
<sequence length="465" mass="54520">MDLYLYNTLTKKKEKFEPINPPYVGMYTCGPTVYNYAHIGNLRTYIFEDILKRVLIYNGYIVTHVMNITDVGHLTSDADEGEDKIEKEAKKERRSAWEIAEFYTEAFKRDLKKLNILEPTIWCKATDHIPDFIELIKILEQKGYTYRTSDGIYFDTSKVPDYGKLAGQDLEELLPGARVEFNPEKRNPTDFALWKFSPKDVKRQMEWDSPWGVGFPGWHIECSVMSTKYLGQPFDIHCGGVDHIPIHHTNEIAQSEAAYEKPMAKYWLHGEFLIMGEKKMAKSEGNFLTLSDLEEKSYHSLAYRYFCLTAHYRSPLRFTWSAIEGAQRALNRLYENMKRYPKIEADFDKEYEERFHQAINDDLDMPKALAILWELVKDDKIAPEVKRATIIQFDKVFGLSLDNPPEVKIEVPEEIWQLLEEREKARKEKNWEKADKIREEIKQRGYIIEDTPQGPRIKKATILNK</sequence>
<gene>
    <name evidence="13" type="primary">cysS</name>
    <name evidence="16" type="ORF">ENW00_03200</name>
</gene>
<accession>A0A7C3MKF5</accession>
<evidence type="ECO:0000256" key="1">
    <source>
        <dbReference type="ARBA" id="ARBA00004496"/>
    </source>
</evidence>
<dbReference type="GO" id="GO:0005829">
    <property type="term" value="C:cytosol"/>
    <property type="evidence" value="ECO:0007669"/>
    <property type="project" value="TreeGrafter"/>
</dbReference>
<proteinExistence type="inferred from homology"/>
<dbReference type="PANTHER" id="PTHR10890">
    <property type="entry name" value="CYSTEINYL-TRNA SYNTHETASE"/>
    <property type="match status" value="1"/>
</dbReference>
<reference evidence="16" key="1">
    <citation type="journal article" date="2020" name="mSystems">
        <title>Genome- and Community-Level Interaction Insights into Carbon Utilization and Element Cycling Functions of Hydrothermarchaeota in Hydrothermal Sediment.</title>
        <authorList>
            <person name="Zhou Z."/>
            <person name="Liu Y."/>
            <person name="Xu W."/>
            <person name="Pan J."/>
            <person name="Luo Z.H."/>
            <person name="Li M."/>
        </authorList>
    </citation>
    <scope>NUCLEOTIDE SEQUENCE [LARGE SCALE GENOMIC DNA]</scope>
    <source>
        <strain evidence="16">SpSt-81</strain>
    </source>
</reference>
<comment type="caution">
    <text evidence="16">The sequence shown here is derived from an EMBL/GenBank/DDBJ whole genome shotgun (WGS) entry which is preliminary data.</text>
</comment>
<dbReference type="HAMAP" id="MF_00041">
    <property type="entry name" value="Cys_tRNA_synth"/>
    <property type="match status" value="1"/>
</dbReference>
<dbReference type="EMBL" id="DTIN01000011">
    <property type="protein sequence ID" value="HFX13151.1"/>
    <property type="molecule type" value="Genomic_DNA"/>
</dbReference>
<dbReference type="AlphaFoldDB" id="A0A7C3MKF5"/>
<evidence type="ECO:0000256" key="9">
    <source>
        <dbReference type="ARBA" id="ARBA00022840"/>
    </source>
</evidence>
<feature type="binding site" evidence="13">
    <location>
        <position position="222"/>
    </location>
    <ligand>
        <name>Zn(2+)</name>
        <dbReference type="ChEBI" id="CHEBI:29105"/>
    </ligand>
</feature>
<evidence type="ECO:0000259" key="15">
    <source>
        <dbReference type="Pfam" id="PF23493"/>
    </source>
</evidence>
<evidence type="ECO:0000256" key="4">
    <source>
        <dbReference type="ARBA" id="ARBA00022490"/>
    </source>
</evidence>
<evidence type="ECO:0000256" key="2">
    <source>
        <dbReference type="ARBA" id="ARBA00005594"/>
    </source>
</evidence>
<feature type="short sequence motif" description="'KMSKS' region" evidence="13">
    <location>
        <begin position="279"/>
        <end position="283"/>
    </location>
</feature>
<dbReference type="Gene3D" id="3.40.50.620">
    <property type="entry name" value="HUPs"/>
    <property type="match status" value="1"/>
</dbReference>
<keyword evidence="9 13" id="KW-0067">ATP-binding</keyword>
<dbReference type="InterPro" id="IPR015803">
    <property type="entry name" value="Cys-tRNA-ligase"/>
</dbReference>
<evidence type="ECO:0000313" key="16">
    <source>
        <dbReference type="EMBL" id="HFX13151.1"/>
    </source>
</evidence>
<dbReference type="NCBIfam" id="TIGR00435">
    <property type="entry name" value="cysS"/>
    <property type="match status" value="1"/>
</dbReference>
<dbReference type="InterPro" id="IPR014729">
    <property type="entry name" value="Rossmann-like_a/b/a_fold"/>
</dbReference>
<dbReference type="InterPro" id="IPR009080">
    <property type="entry name" value="tRNAsynth_Ia_anticodon-bd"/>
</dbReference>
<keyword evidence="10 13" id="KW-0648">Protein biosynthesis</keyword>
<dbReference type="InterPro" id="IPR056411">
    <property type="entry name" value="CysS_C"/>
</dbReference>
<name>A0A7C3MKF5_DICTH</name>
<feature type="domain" description="Cysteinyl-tRNA ligase anticodon binding" evidence="15">
    <location>
        <begin position="410"/>
        <end position="453"/>
    </location>
</feature>
<dbReference type="SUPFAM" id="SSF52374">
    <property type="entry name" value="Nucleotidylyl transferase"/>
    <property type="match status" value="1"/>
</dbReference>
<comment type="subcellular location">
    <subcellularLocation>
        <location evidence="1 13">Cytoplasm</location>
    </subcellularLocation>
</comment>
<dbReference type="EC" id="6.1.1.16" evidence="13"/>
<evidence type="ECO:0000256" key="13">
    <source>
        <dbReference type="HAMAP-Rule" id="MF_00041"/>
    </source>
</evidence>
<dbReference type="Pfam" id="PF01406">
    <property type="entry name" value="tRNA-synt_1e"/>
    <property type="match status" value="1"/>
</dbReference>
<dbReference type="GO" id="GO:0004817">
    <property type="term" value="F:cysteine-tRNA ligase activity"/>
    <property type="evidence" value="ECO:0007669"/>
    <property type="project" value="UniProtKB-UniRule"/>
</dbReference>
<keyword evidence="4 13" id="KW-0963">Cytoplasm</keyword>
<feature type="binding site" evidence="13">
    <location>
        <position position="282"/>
    </location>
    <ligand>
        <name>ATP</name>
        <dbReference type="ChEBI" id="CHEBI:30616"/>
    </ligand>
</feature>
<dbReference type="InterPro" id="IPR032678">
    <property type="entry name" value="tRNA-synt_1_cat_dom"/>
</dbReference>
<evidence type="ECO:0000256" key="11">
    <source>
        <dbReference type="ARBA" id="ARBA00023146"/>
    </source>
</evidence>
<evidence type="ECO:0000256" key="3">
    <source>
        <dbReference type="ARBA" id="ARBA00011245"/>
    </source>
</evidence>
<evidence type="ECO:0000256" key="7">
    <source>
        <dbReference type="ARBA" id="ARBA00022741"/>
    </source>
</evidence>
<dbReference type="CDD" id="cd00672">
    <property type="entry name" value="CysRS_core"/>
    <property type="match status" value="1"/>
</dbReference>
<dbReference type="Gene3D" id="1.20.120.1910">
    <property type="entry name" value="Cysteine-tRNA ligase, C-terminal anti-codon recognition domain"/>
    <property type="match status" value="1"/>
</dbReference>
<evidence type="ECO:0000259" key="14">
    <source>
        <dbReference type="Pfam" id="PF01406"/>
    </source>
</evidence>
<feature type="binding site" evidence="13">
    <location>
        <position position="29"/>
    </location>
    <ligand>
        <name>Zn(2+)</name>
        <dbReference type="ChEBI" id="CHEBI:29105"/>
    </ligand>
</feature>
<evidence type="ECO:0000256" key="6">
    <source>
        <dbReference type="ARBA" id="ARBA00022723"/>
    </source>
</evidence>
<comment type="similarity">
    <text evidence="2 13">Belongs to the class-I aminoacyl-tRNA synthetase family.</text>
</comment>
<evidence type="ECO:0000256" key="12">
    <source>
        <dbReference type="ARBA" id="ARBA00047398"/>
    </source>
</evidence>
<feature type="short sequence motif" description="'HIGH' region" evidence="13">
    <location>
        <begin position="31"/>
        <end position="41"/>
    </location>
</feature>
<protein>
    <recommendedName>
        <fullName evidence="13">Cysteine--tRNA ligase</fullName>
        <ecNumber evidence="13">6.1.1.16</ecNumber>
    </recommendedName>
    <alternativeName>
        <fullName evidence="13">Cysteinyl-tRNA synthetase</fullName>
        <shortName evidence="13">CysRS</shortName>
    </alternativeName>
</protein>
<dbReference type="PRINTS" id="PR00983">
    <property type="entry name" value="TRNASYNTHCYS"/>
</dbReference>
<dbReference type="FunFam" id="3.40.50.620:FF:000130">
    <property type="entry name" value="Cysteine--tRNA ligase"/>
    <property type="match status" value="1"/>
</dbReference>
<keyword evidence="11 13" id="KW-0030">Aminoacyl-tRNA synthetase</keyword>
<keyword evidence="5 13" id="KW-0436">Ligase</keyword>
<evidence type="ECO:0000256" key="8">
    <source>
        <dbReference type="ARBA" id="ARBA00022833"/>
    </source>
</evidence>
<feature type="binding site" evidence="13">
    <location>
        <position position="251"/>
    </location>
    <ligand>
        <name>Zn(2+)</name>
        <dbReference type="ChEBI" id="CHEBI:29105"/>
    </ligand>
</feature>
<evidence type="ECO:0000256" key="5">
    <source>
        <dbReference type="ARBA" id="ARBA00022598"/>
    </source>
</evidence>
<keyword evidence="8 13" id="KW-0862">Zinc</keyword>
<dbReference type="GO" id="GO:0008270">
    <property type="term" value="F:zinc ion binding"/>
    <property type="evidence" value="ECO:0007669"/>
    <property type="project" value="UniProtKB-UniRule"/>
</dbReference>